<dbReference type="PANTHER" id="PTHR45661">
    <property type="entry name" value="SURFACE ANTIGEN"/>
    <property type="match status" value="1"/>
</dbReference>
<dbReference type="InterPro" id="IPR026906">
    <property type="entry name" value="LRR_5"/>
</dbReference>
<gene>
    <name evidence="1" type="ORF">DBRI00130_LOCUS37195</name>
    <name evidence="2" type="ORF">DBRI00130_LOCUS37196</name>
</gene>
<dbReference type="EMBL" id="HBNS01048370">
    <property type="protein sequence ID" value="CAE4649368.1"/>
    <property type="molecule type" value="Transcribed_RNA"/>
</dbReference>
<dbReference type="SUPFAM" id="SSF48403">
    <property type="entry name" value="Ankyrin repeat"/>
    <property type="match status" value="1"/>
</dbReference>
<dbReference type="AlphaFoldDB" id="A0A6V2MUS5"/>
<evidence type="ECO:0000313" key="1">
    <source>
        <dbReference type="EMBL" id="CAE4649368.1"/>
    </source>
</evidence>
<dbReference type="InterPro" id="IPR053139">
    <property type="entry name" value="Surface_bspA-like"/>
</dbReference>
<proteinExistence type="predicted"/>
<accession>A0A6V2MUS5</accession>
<dbReference type="Gene3D" id="3.80.10.10">
    <property type="entry name" value="Ribonuclease Inhibitor"/>
    <property type="match status" value="1"/>
</dbReference>
<protein>
    <submittedName>
        <fullName evidence="2">Uncharacterized protein</fullName>
    </submittedName>
</protein>
<dbReference type="EMBL" id="HBNS01048371">
    <property type="protein sequence ID" value="CAE4649370.1"/>
    <property type="molecule type" value="Transcribed_RNA"/>
</dbReference>
<evidence type="ECO:0000313" key="2">
    <source>
        <dbReference type="EMBL" id="CAE4649370.1"/>
    </source>
</evidence>
<dbReference type="InterPro" id="IPR036770">
    <property type="entry name" value="Ankyrin_rpt-contain_sf"/>
</dbReference>
<organism evidence="2">
    <name type="scientific">Ditylum brightwellii</name>
    <dbReference type="NCBI Taxonomy" id="49249"/>
    <lineage>
        <taxon>Eukaryota</taxon>
        <taxon>Sar</taxon>
        <taxon>Stramenopiles</taxon>
        <taxon>Ochrophyta</taxon>
        <taxon>Bacillariophyta</taxon>
        <taxon>Mediophyceae</taxon>
        <taxon>Lithodesmiophycidae</taxon>
        <taxon>Lithodesmiales</taxon>
        <taxon>Lithodesmiaceae</taxon>
        <taxon>Ditylum</taxon>
    </lineage>
</organism>
<name>A0A6V2MUS5_9STRA</name>
<dbReference type="SUPFAM" id="SSF52058">
    <property type="entry name" value="L domain-like"/>
    <property type="match status" value="1"/>
</dbReference>
<sequence>MKLTSILIPEGVEVMGNDVFMGCAKLVEVEFPSTLKRIGNYSFCECQSLRMIRVPEGVEEVGGGAFYSCVKLEEVELPYSLKNIGEGAFEYCESLTRVTLPLIPDACNHFRKSKKLTALTFLPPPDELPTEPLEGNTLLHRCAAKEHPLIHIIDILEEYPNAIKQTNILGQTPLHLCLANNVSTDVTKLIYDAWPGAVDVRNERNKTPFDYWRENGEDAEIGCIIGAEASIPTASTVFVLAKEDKAVIVNKESVFLRGNYLLLEILNEHNEKICTPYHPYQNEFGKLFLEQLQSRNLLFGKLLSEFSNLIDFSNQKVIQQAAAVQALCFKHLNTSSKNYIDFQCFSSAALWYQQEILSLVMRVYCEDQRMDELVDDRDNRILACVPSAINDAKKCKEDLEKKNNSTI</sequence>
<dbReference type="InterPro" id="IPR032675">
    <property type="entry name" value="LRR_dom_sf"/>
</dbReference>
<dbReference type="PANTHER" id="PTHR45661:SF3">
    <property type="entry name" value="IG-LIKE DOMAIN-CONTAINING PROTEIN"/>
    <property type="match status" value="1"/>
</dbReference>
<reference evidence="2" key="1">
    <citation type="submission" date="2021-01" db="EMBL/GenBank/DDBJ databases">
        <authorList>
            <person name="Corre E."/>
            <person name="Pelletier E."/>
            <person name="Niang G."/>
            <person name="Scheremetjew M."/>
            <person name="Finn R."/>
            <person name="Kale V."/>
            <person name="Holt S."/>
            <person name="Cochrane G."/>
            <person name="Meng A."/>
            <person name="Brown T."/>
            <person name="Cohen L."/>
        </authorList>
    </citation>
    <scope>NUCLEOTIDE SEQUENCE</scope>
    <source>
        <strain evidence="2">GSO104</strain>
    </source>
</reference>
<dbReference type="Pfam" id="PF13306">
    <property type="entry name" value="LRR_5"/>
    <property type="match status" value="1"/>
</dbReference>
<dbReference type="Gene3D" id="1.25.40.20">
    <property type="entry name" value="Ankyrin repeat-containing domain"/>
    <property type="match status" value="1"/>
</dbReference>